<evidence type="ECO:0000313" key="1">
    <source>
        <dbReference type="EMBL" id="MPC43906.1"/>
    </source>
</evidence>
<dbReference type="Proteomes" id="UP000324222">
    <property type="component" value="Unassembled WGS sequence"/>
</dbReference>
<accession>A0A5B7FEX7</accession>
<evidence type="ECO:0000313" key="2">
    <source>
        <dbReference type="Proteomes" id="UP000324222"/>
    </source>
</evidence>
<reference evidence="1 2" key="1">
    <citation type="submission" date="2019-05" db="EMBL/GenBank/DDBJ databases">
        <title>Another draft genome of Portunus trituberculatus and its Hox gene families provides insights of decapod evolution.</title>
        <authorList>
            <person name="Jeong J.-H."/>
            <person name="Song I."/>
            <person name="Kim S."/>
            <person name="Choi T."/>
            <person name="Kim D."/>
            <person name="Ryu S."/>
            <person name="Kim W."/>
        </authorList>
    </citation>
    <scope>NUCLEOTIDE SEQUENCE [LARGE SCALE GENOMIC DNA]</scope>
    <source>
        <tissue evidence="1">Muscle</tissue>
    </source>
</reference>
<keyword evidence="2" id="KW-1185">Reference proteome</keyword>
<proteinExistence type="predicted"/>
<name>A0A5B7FEX7_PORTR</name>
<organism evidence="1 2">
    <name type="scientific">Portunus trituberculatus</name>
    <name type="common">Swimming crab</name>
    <name type="synonym">Neptunus trituberculatus</name>
    <dbReference type="NCBI Taxonomy" id="210409"/>
    <lineage>
        <taxon>Eukaryota</taxon>
        <taxon>Metazoa</taxon>
        <taxon>Ecdysozoa</taxon>
        <taxon>Arthropoda</taxon>
        <taxon>Crustacea</taxon>
        <taxon>Multicrustacea</taxon>
        <taxon>Malacostraca</taxon>
        <taxon>Eumalacostraca</taxon>
        <taxon>Eucarida</taxon>
        <taxon>Decapoda</taxon>
        <taxon>Pleocyemata</taxon>
        <taxon>Brachyura</taxon>
        <taxon>Eubrachyura</taxon>
        <taxon>Portunoidea</taxon>
        <taxon>Portunidae</taxon>
        <taxon>Portuninae</taxon>
        <taxon>Portunus</taxon>
    </lineage>
</organism>
<gene>
    <name evidence="1" type="ORF">E2C01_037564</name>
</gene>
<protein>
    <submittedName>
        <fullName evidence="1">Uncharacterized protein</fullName>
    </submittedName>
</protein>
<dbReference type="EMBL" id="VSRR010006039">
    <property type="protein sequence ID" value="MPC43906.1"/>
    <property type="molecule type" value="Genomic_DNA"/>
</dbReference>
<dbReference type="AlphaFoldDB" id="A0A5B7FEX7"/>
<sequence length="63" mass="7087">MVNIEYTCFTSQRLLATSTCAKKHQLQPQSYGITLKFLTTSGRLLDDVCSQVGTLTRPRLVPR</sequence>
<comment type="caution">
    <text evidence="1">The sequence shown here is derived from an EMBL/GenBank/DDBJ whole genome shotgun (WGS) entry which is preliminary data.</text>
</comment>